<evidence type="ECO:0000259" key="9">
    <source>
        <dbReference type="PROSITE" id="PS50089"/>
    </source>
</evidence>
<name>A0A1D2VS26_9ASCO</name>
<dbReference type="Gene3D" id="3.30.40.10">
    <property type="entry name" value="Zinc/RING finger domain, C3HC4 (zinc finger)"/>
    <property type="match status" value="2"/>
</dbReference>
<dbReference type="SMART" id="SM00184">
    <property type="entry name" value="RING"/>
    <property type="match status" value="2"/>
</dbReference>
<dbReference type="SMART" id="SM00249">
    <property type="entry name" value="PHD"/>
    <property type="match status" value="1"/>
</dbReference>
<dbReference type="InterPro" id="IPR024766">
    <property type="entry name" value="Znf_RING_H2"/>
</dbReference>
<feature type="domain" description="PHD-type" evidence="8">
    <location>
        <begin position="132"/>
        <end position="183"/>
    </location>
</feature>
<evidence type="ECO:0000256" key="3">
    <source>
        <dbReference type="ARBA" id="ARBA00022771"/>
    </source>
</evidence>
<feature type="compositionally biased region" description="Basic residues" evidence="7">
    <location>
        <begin position="390"/>
        <end position="401"/>
    </location>
</feature>
<gene>
    <name evidence="10" type="ORF">ASCRUDRAFT_74045</name>
</gene>
<reference evidence="11" key="1">
    <citation type="submission" date="2016-05" db="EMBL/GenBank/DDBJ databases">
        <title>Comparative genomics of biotechnologically important yeasts.</title>
        <authorList>
            <consortium name="DOE Joint Genome Institute"/>
            <person name="Riley R."/>
            <person name="Haridas S."/>
            <person name="Wolfe K.H."/>
            <person name="Lopes M.R."/>
            <person name="Hittinger C.T."/>
            <person name="Goker M."/>
            <person name="Salamov A."/>
            <person name="Wisecaver J."/>
            <person name="Long T.M."/>
            <person name="Aerts A.L."/>
            <person name="Barry K."/>
            <person name="Choi C."/>
            <person name="Clum A."/>
            <person name="Coughlan A.Y."/>
            <person name="Deshpande S."/>
            <person name="Douglass A.P."/>
            <person name="Hanson S.J."/>
            <person name="Klenk H.-P."/>
            <person name="Labutti K."/>
            <person name="Lapidus A."/>
            <person name="Lindquist E."/>
            <person name="Lipzen A."/>
            <person name="Meier-Kolthoff J.P."/>
            <person name="Ohm R.A."/>
            <person name="Otillar R.P."/>
            <person name="Pangilinan J."/>
            <person name="Peng Y."/>
            <person name="Rokas A."/>
            <person name="Rosa C.A."/>
            <person name="Scheuner C."/>
            <person name="Sibirny A.A."/>
            <person name="Slot J.C."/>
            <person name="Stielow J.B."/>
            <person name="Sun H."/>
            <person name="Kurtzman C.P."/>
            <person name="Blackwell M."/>
            <person name="Grigoriev I.V."/>
            <person name="Jeffries T.W."/>
        </authorList>
    </citation>
    <scope>NUCLEOTIDE SEQUENCE [LARGE SCALE GENOMIC DNA]</scope>
    <source>
        <strain evidence="11">DSM 1968</strain>
    </source>
</reference>
<keyword evidence="2" id="KW-0479">Metal-binding</keyword>
<protein>
    <recommendedName>
        <fullName evidence="12">RING-type domain-containing protein</fullName>
    </recommendedName>
</protein>
<keyword evidence="4" id="KW-0833">Ubl conjugation pathway</keyword>
<feature type="compositionally biased region" description="Basic and acidic residues" evidence="7">
    <location>
        <begin position="325"/>
        <end position="337"/>
    </location>
</feature>
<dbReference type="EMBL" id="KV454475">
    <property type="protein sequence ID" value="ODV64414.1"/>
    <property type="molecule type" value="Genomic_DNA"/>
</dbReference>
<dbReference type="UniPathway" id="UPA00143"/>
<evidence type="ECO:0000256" key="6">
    <source>
        <dbReference type="PROSITE-ProRule" id="PRU00175"/>
    </source>
</evidence>
<dbReference type="InterPro" id="IPR013083">
    <property type="entry name" value="Znf_RING/FYVE/PHD"/>
</dbReference>
<dbReference type="AlphaFoldDB" id="A0A1D2VS26"/>
<dbReference type="InParanoid" id="A0A1D2VS26"/>
<sequence>MNQLPEQSESSSDALDLEDICSICLDNLFSNGSDVNSNAKKQLVARLGSCNHRYHDICIRPWCQKSNSCPSCRTSFKKVDLVDVDGNVVHNYTVEPKKPSKVCNDFNDFDASSQSLSDGDLSSRINNLIRNRVKCSLCDSASSVTTGLALCSTCSSCYHPRCLGVGSLAIGVRSWNCPMCDTLQDSSYTFVTGVIRGSIVRESTLRRLNAFEYQFDECVLSRDNNNNNNNNNNSVNNRDNGNNRGNVDYSNSIVDDVDDFCPAPVFSTKRKGLRIRSNPEDDFDFDFEDEDGFDSNINNADYDYDYDTYSDNGNGNNNNNNNNKYVEKKDETNKYKETTEEEEAWKAFDLFREEEKRNEELARSSLSMFSTDLLSSKNEVPFVKNCNKISKSKRNKNRKKRNDIDKRKSDINNNNNNNNDNKNKNNYGNGNENGRKQSTVKLLLSEMQNNKNKSFFCKPVLNNFQRTFYGQVSPPMSPPLSPPSGLLSPRQTKPSIYSDYKQPRFLYHQRNNRDCKGKEKEDLIGIKNILPTSPPPITSEEEEYFPKF</sequence>
<evidence type="ECO:0000256" key="7">
    <source>
        <dbReference type="SAM" id="MobiDB-lite"/>
    </source>
</evidence>
<evidence type="ECO:0000313" key="10">
    <source>
        <dbReference type="EMBL" id="ODV64414.1"/>
    </source>
</evidence>
<feature type="region of interest" description="Disordered" evidence="7">
    <location>
        <begin position="224"/>
        <end position="248"/>
    </location>
</feature>
<organism evidence="10 11">
    <name type="scientific">Ascoidea rubescens DSM 1968</name>
    <dbReference type="NCBI Taxonomy" id="1344418"/>
    <lineage>
        <taxon>Eukaryota</taxon>
        <taxon>Fungi</taxon>
        <taxon>Dikarya</taxon>
        <taxon>Ascomycota</taxon>
        <taxon>Saccharomycotina</taxon>
        <taxon>Saccharomycetes</taxon>
        <taxon>Ascoideaceae</taxon>
        <taxon>Ascoidea</taxon>
    </lineage>
</organism>
<feature type="compositionally biased region" description="Acidic residues" evidence="7">
    <location>
        <begin position="539"/>
        <end position="548"/>
    </location>
</feature>
<dbReference type="PROSITE" id="PS50089">
    <property type="entry name" value="ZF_RING_2"/>
    <property type="match status" value="1"/>
</dbReference>
<dbReference type="InterPro" id="IPR011011">
    <property type="entry name" value="Znf_FYVE_PHD"/>
</dbReference>
<dbReference type="GO" id="GO:0051603">
    <property type="term" value="P:proteolysis involved in protein catabolic process"/>
    <property type="evidence" value="ECO:0007669"/>
    <property type="project" value="UniProtKB-ARBA"/>
</dbReference>
<feature type="region of interest" description="Disordered" evidence="7">
    <location>
        <begin position="304"/>
        <end position="337"/>
    </location>
</feature>
<evidence type="ECO:0000256" key="2">
    <source>
        <dbReference type="ARBA" id="ARBA00022723"/>
    </source>
</evidence>
<evidence type="ECO:0000259" key="8">
    <source>
        <dbReference type="PROSITE" id="PS50016"/>
    </source>
</evidence>
<evidence type="ECO:0000256" key="1">
    <source>
        <dbReference type="ARBA" id="ARBA00004906"/>
    </source>
</evidence>
<accession>A0A1D2VS26</accession>
<dbReference type="RefSeq" id="XP_020050721.1">
    <property type="nucleotide sequence ID" value="XM_020192532.1"/>
</dbReference>
<dbReference type="PROSITE" id="PS50016">
    <property type="entry name" value="ZF_PHD_2"/>
    <property type="match status" value="1"/>
</dbReference>
<proteinExistence type="predicted"/>
<dbReference type="GO" id="GO:0016567">
    <property type="term" value="P:protein ubiquitination"/>
    <property type="evidence" value="ECO:0007669"/>
    <property type="project" value="UniProtKB-UniPathway"/>
</dbReference>
<evidence type="ECO:0000256" key="5">
    <source>
        <dbReference type="ARBA" id="ARBA00022833"/>
    </source>
</evidence>
<dbReference type="Proteomes" id="UP000095038">
    <property type="component" value="Unassembled WGS sequence"/>
</dbReference>
<dbReference type="GO" id="GO:0008270">
    <property type="term" value="F:zinc ion binding"/>
    <property type="evidence" value="ECO:0007669"/>
    <property type="project" value="UniProtKB-KW"/>
</dbReference>
<dbReference type="InterPro" id="IPR001841">
    <property type="entry name" value="Znf_RING"/>
</dbReference>
<dbReference type="GeneID" id="30966168"/>
<evidence type="ECO:0000313" key="11">
    <source>
        <dbReference type="Proteomes" id="UP000095038"/>
    </source>
</evidence>
<dbReference type="Pfam" id="PF12678">
    <property type="entry name" value="zf-rbx1"/>
    <property type="match status" value="1"/>
</dbReference>
<dbReference type="InterPro" id="IPR019787">
    <property type="entry name" value="Znf_PHD-finger"/>
</dbReference>
<comment type="pathway">
    <text evidence="1">Protein modification; protein ubiquitination.</text>
</comment>
<feature type="region of interest" description="Disordered" evidence="7">
    <location>
        <begin position="527"/>
        <end position="548"/>
    </location>
</feature>
<keyword evidence="11" id="KW-1185">Reference proteome</keyword>
<evidence type="ECO:0000256" key="4">
    <source>
        <dbReference type="ARBA" id="ARBA00022786"/>
    </source>
</evidence>
<dbReference type="SUPFAM" id="SSF57903">
    <property type="entry name" value="FYVE/PHD zinc finger"/>
    <property type="match status" value="1"/>
</dbReference>
<dbReference type="PANTHER" id="PTHR45969">
    <property type="entry name" value="RING ZINC FINGER PROTEIN-RELATED"/>
    <property type="match status" value="1"/>
</dbReference>
<feature type="domain" description="RING-type" evidence="9">
    <location>
        <begin position="21"/>
        <end position="73"/>
    </location>
</feature>
<dbReference type="OrthoDB" id="8062037at2759"/>
<dbReference type="SUPFAM" id="SSF57850">
    <property type="entry name" value="RING/U-box"/>
    <property type="match status" value="1"/>
</dbReference>
<keyword evidence="3 6" id="KW-0863">Zinc-finger</keyword>
<keyword evidence="5" id="KW-0862">Zinc</keyword>
<feature type="compositionally biased region" description="Low complexity" evidence="7">
    <location>
        <begin position="309"/>
        <end position="323"/>
    </location>
</feature>
<feature type="region of interest" description="Disordered" evidence="7">
    <location>
        <begin position="387"/>
        <end position="435"/>
    </location>
</feature>
<dbReference type="InterPro" id="IPR001965">
    <property type="entry name" value="Znf_PHD"/>
</dbReference>
<evidence type="ECO:0008006" key="12">
    <source>
        <dbReference type="Google" id="ProtNLM"/>
    </source>
</evidence>
<feature type="compositionally biased region" description="Low complexity" evidence="7">
    <location>
        <begin position="411"/>
        <end position="432"/>
    </location>
</feature>